<dbReference type="HAMAP" id="MF_00612">
    <property type="entry name" value="UPF0225"/>
    <property type="match status" value="1"/>
</dbReference>
<organism evidence="4 5">
    <name type="scientific">Crystallibacter crystallopoietes</name>
    <dbReference type="NCBI Taxonomy" id="37928"/>
    <lineage>
        <taxon>Bacteria</taxon>
        <taxon>Bacillati</taxon>
        <taxon>Actinomycetota</taxon>
        <taxon>Actinomycetes</taxon>
        <taxon>Micrococcales</taxon>
        <taxon>Micrococcaceae</taxon>
        <taxon>Crystallibacter</taxon>
    </lineage>
</organism>
<keyword evidence="5" id="KW-1185">Reference proteome</keyword>
<dbReference type="InterPro" id="IPR004027">
    <property type="entry name" value="SEC_C_motif"/>
</dbReference>
<dbReference type="InterPro" id="IPR032710">
    <property type="entry name" value="NTF2-like_dom_sf"/>
</dbReference>
<proteinExistence type="inferred from homology"/>
<evidence type="ECO:0000313" key="5">
    <source>
        <dbReference type="Proteomes" id="UP000181917"/>
    </source>
</evidence>
<dbReference type="PANTHER" id="PTHR33747:SF1">
    <property type="entry name" value="ADENYLATE CYCLASE-ASSOCIATED CAP C-TERMINAL DOMAIN-CONTAINING PROTEIN"/>
    <property type="match status" value="1"/>
</dbReference>
<dbReference type="PANTHER" id="PTHR33747">
    <property type="entry name" value="UPF0225 PROTEIN SCO1677"/>
    <property type="match status" value="1"/>
</dbReference>
<dbReference type="KEGG" id="acry:AC20117_11185"/>
<protein>
    <recommendedName>
        <fullName evidence="2">UPF0225 protein SAMN04489742_1233</fullName>
    </recommendedName>
</protein>
<dbReference type="Proteomes" id="UP000181917">
    <property type="component" value="Unassembled WGS sequence"/>
</dbReference>
<dbReference type="STRING" id="37928.SAMN04489742_1233"/>
<evidence type="ECO:0000256" key="2">
    <source>
        <dbReference type="HAMAP-Rule" id="MF_00612"/>
    </source>
</evidence>
<feature type="domain" description="YchJ-like middle NTF2-like" evidence="3">
    <location>
        <begin position="30"/>
        <end position="124"/>
    </location>
</feature>
<dbReference type="Pfam" id="PF17775">
    <property type="entry name" value="YchJ_M-like"/>
    <property type="match status" value="1"/>
</dbReference>
<evidence type="ECO:0000259" key="3">
    <source>
        <dbReference type="Pfam" id="PF17775"/>
    </source>
</evidence>
<dbReference type="InterPro" id="IPR023006">
    <property type="entry name" value="YchJ-like"/>
</dbReference>
<gene>
    <name evidence="4" type="ORF">SAMN04489742_1233</name>
</gene>
<sequence length="126" mass="14253">MKSTLCPCQSGQEYAECCGRFHRGDAAAGTAEELMRSRYSAFAVGAEDYLLQTWYVETRPTAVELDPKQKWTGLEILGTRKGGPQDKMGTVEFTARFRQDGADHEHHEVSTFVRDDSGRWVYREAI</sequence>
<dbReference type="AlphaFoldDB" id="A0A1H1B469"/>
<name>A0A1H1B469_9MICC</name>
<dbReference type="OrthoDB" id="21421at2"/>
<dbReference type="SUPFAM" id="SSF54427">
    <property type="entry name" value="NTF2-like"/>
    <property type="match status" value="1"/>
</dbReference>
<dbReference type="RefSeq" id="WP_074699670.1">
    <property type="nucleotide sequence ID" value="NZ_FNKH01000002.1"/>
</dbReference>
<evidence type="ECO:0000256" key="1">
    <source>
        <dbReference type="ARBA" id="ARBA00010839"/>
    </source>
</evidence>
<dbReference type="Gene3D" id="3.10.450.50">
    <property type="match status" value="1"/>
</dbReference>
<evidence type="ECO:0000313" key="4">
    <source>
        <dbReference type="EMBL" id="SDQ46729.1"/>
    </source>
</evidence>
<dbReference type="InterPro" id="IPR048469">
    <property type="entry name" value="YchJ-like_M"/>
</dbReference>
<accession>A0A1H1B469</accession>
<dbReference type="EMBL" id="FNKH01000002">
    <property type="protein sequence ID" value="SDQ46729.1"/>
    <property type="molecule type" value="Genomic_DNA"/>
</dbReference>
<reference evidence="4 5" key="1">
    <citation type="submission" date="2016-10" db="EMBL/GenBank/DDBJ databases">
        <authorList>
            <person name="de Groot N.N."/>
        </authorList>
    </citation>
    <scope>NUCLEOTIDE SEQUENCE [LARGE SCALE GENOMIC DNA]</scope>
    <source>
        <strain evidence="4 5">DSM 20117</strain>
    </source>
</reference>
<comment type="similarity">
    <text evidence="1 2">Belongs to the UPF0225 family.</text>
</comment>
<dbReference type="Pfam" id="PF02810">
    <property type="entry name" value="SEC-C"/>
    <property type="match status" value="1"/>
</dbReference>